<dbReference type="STRING" id="1221996.QY95_02010"/>
<dbReference type="RefSeq" id="WP_039230271.1">
    <property type="nucleotide sequence ID" value="NZ_JWIQ02000007.1"/>
</dbReference>
<comment type="caution">
    <text evidence="3">The sequence shown here is derived from an EMBL/GenBank/DDBJ whole genome shotgun (WGS) entry which is preliminary data.</text>
</comment>
<keyword evidence="4" id="KW-1185">Reference proteome</keyword>
<proteinExistence type="predicted"/>
<dbReference type="PROSITE" id="PS51257">
    <property type="entry name" value="PROKAR_LIPOPROTEIN"/>
    <property type="match status" value="1"/>
</dbReference>
<dbReference type="OrthoDB" id="2967172at2"/>
<evidence type="ECO:0000313" key="4">
    <source>
        <dbReference type="Proteomes" id="UP000031563"/>
    </source>
</evidence>
<evidence type="ECO:0000256" key="2">
    <source>
        <dbReference type="SAM" id="SignalP"/>
    </source>
</evidence>
<feature type="signal peptide" evidence="2">
    <location>
        <begin position="1"/>
        <end position="25"/>
    </location>
</feature>
<evidence type="ECO:0000313" key="3">
    <source>
        <dbReference type="EMBL" id="KKB39793.1"/>
    </source>
</evidence>
<organism evidence="3 4">
    <name type="scientific">Bacillus thermotolerans</name>
    <name type="common">Quasibacillus thermotolerans</name>
    <dbReference type="NCBI Taxonomy" id="1221996"/>
    <lineage>
        <taxon>Bacteria</taxon>
        <taxon>Bacillati</taxon>
        <taxon>Bacillota</taxon>
        <taxon>Bacilli</taxon>
        <taxon>Bacillales</taxon>
        <taxon>Bacillaceae</taxon>
        <taxon>Bacillus</taxon>
    </lineage>
</organism>
<dbReference type="InterPro" id="IPR025341">
    <property type="entry name" value="DUF4247"/>
</dbReference>
<feature type="compositionally biased region" description="Gly residues" evidence="1">
    <location>
        <begin position="179"/>
        <end position="188"/>
    </location>
</feature>
<dbReference type="AlphaFoldDB" id="A0A0F5I2V7"/>
<dbReference type="Pfam" id="PF14042">
    <property type="entry name" value="DUF4247"/>
    <property type="match status" value="1"/>
</dbReference>
<evidence type="ECO:0008006" key="5">
    <source>
        <dbReference type="Google" id="ProtNLM"/>
    </source>
</evidence>
<feature type="chain" id="PRO_5030006438" description="DUF4247 domain-containing protein" evidence="2">
    <location>
        <begin position="26"/>
        <end position="188"/>
    </location>
</feature>
<feature type="region of interest" description="Disordered" evidence="1">
    <location>
        <begin position="168"/>
        <end position="188"/>
    </location>
</feature>
<sequence>MNKRVVLFFVLLVSAAGLLVGCGAASQIEDYIESRYSFVDVITSNYDSAETYVYLAEDQQVQEVANELIQVQEPDETGKYVNGRQVLIYDDQFVIMTENPDNQNQTLIELSDQEFVRNHYNPGFFQGMLLGHMLTNMFGGGWDSSQRNRCGSAYNNDCYGGYGASGGSVSGSSGRGSLFRGGGPGSGK</sequence>
<accession>A0A0F5I2V7</accession>
<evidence type="ECO:0000256" key="1">
    <source>
        <dbReference type="SAM" id="MobiDB-lite"/>
    </source>
</evidence>
<name>A0A0F5I2V7_BACTR</name>
<dbReference type="EMBL" id="JWIR02000037">
    <property type="protein sequence ID" value="KKB39793.1"/>
    <property type="molecule type" value="Genomic_DNA"/>
</dbReference>
<keyword evidence="2" id="KW-0732">Signal</keyword>
<dbReference type="Proteomes" id="UP000031563">
    <property type="component" value="Unassembled WGS sequence"/>
</dbReference>
<accession>A0A0F5HY75</accession>
<gene>
    <name evidence="3" type="ORF">QY95_02010</name>
</gene>
<protein>
    <recommendedName>
        <fullName evidence="5">DUF4247 domain-containing protein</fullName>
    </recommendedName>
</protein>
<reference evidence="3" key="1">
    <citation type="submission" date="2015-02" db="EMBL/GenBank/DDBJ databases">
        <title>Genome Assembly of Bacillaceae bacterium MTCC 8252.</title>
        <authorList>
            <person name="Verma A."/>
            <person name="Khatri I."/>
            <person name="Mual P."/>
            <person name="Subramanian S."/>
            <person name="Krishnamurthi S."/>
        </authorList>
    </citation>
    <scope>NUCLEOTIDE SEQUENCE [LARGE SCALE GENOMIC DNA]</scope>
    <source>
        <strain evidence="3">MTCC 8252</strain>
    </source>
</reference>